<dbReference type="STRING" id="287986.DV20_20465"/>
<dbReference type="OrthoDB" id="3621495at2"/>
<feature type="transmembrane region" description="Helical" evidence="1">
    <location>
        <begin position="139"/>
        <end position="159"/>
    </location>
</feature>
<keyword evidence="1" id="KW-1133">Transmembrane helix</keyword>
<sequence length="175" mass="18949">MQGTFGQVEFVPLPPRFADRVRWGSVVVGCSMIAGMVLLFGLTTYLQGIVHGHAFPDTLLGKAAAALPPLGVLAIAVLVLTCRRCLRGDYLVVASAEAARGALLFTYVLTLVLILGSFAVPIVFRVWHDTPELRAPDLLTTFSTLAFATTGFLAGTCYLRPSVQTLRKYSDHPIW</sequence>
<dbReference type="eggNOG" id="ENOG50342PF">
    <property type="taxonomic scope" value="Bacteria"/>
</dbReference>
<reference evidence="2 3" key="1">
    <citation type="submission" date="2014-05" db="EMBL/GenBank/DDBJ databases">
        <title>Draft genome sequence of Amycolatopsis rifamycinica DSM 46095.</title>
        <authorList>
            <person name="Lal R."/>
            <person name="Saxena A."/>
            <person name="Kumari R."/>
            <person name="Mukherjee U."/>
            <person name="Singh P."/>
            <person name="Sangwan N."/>
            <person name="Mahato N.K."/>
        </authorList>
    </citation>
    <scope>NUCLEOTIDE SEQUENCE [LARGE SCALE GENOMIC DNA]</scope>
    <source>
        <strain evidence="2 3">DSM 46095</strain>
    </source>
</reference>
<organism evidence="2 3">
    <name type="scientific">Amycolatopsis rifamycinica</name>
    <dbReference type="NCBI Taxonomy" id="287986"/>
    <lineage>
        <taxon>Bacteria</taxon>
        <taxon>Bacillati</taxon>
        <taxon>Actinomycetota</taxon>
        <taxon>Actinomycetes</taxon>
        <taxon>Pseudonocardiales</taxon>
        <taxon>Pseudonocardiaceae</taxon>
        <taxon>Amycolatopsis</taxon>
    </lineage>
</organism>
<feature type="transmembrane region" description="Helical" evidence="1">
    <location>
        <begin position="63"/>
        <end position="82"/>
    </location>
</feature>
<feature type="transmembrane region" description="Helical" evidence="1">
    <location>
        <begin position="21"/>
        <end position="43"/>
    </location>
</feature>
<keyword evidence="3" id="KW-1185">Reference proteome</keyword>
<comment type="caution">
    <text evidence="2">The sequence shown here is derived from an EMBL/GenBank/DDBJ whole genome shotgun (WGS) entry which is preliminary data.</text>
</comment>
<protein>
    <recommendedName>
        <fullName evidence="4">ABC transporter permease</fullName>
    </recommendedName>
</protein>
<dbReference type="EMBL" id="JMQI01000043">
    <property type="protein sequence ID" value="KDN20330.1"/>
    <property type="molecule type" value="Genomic_DNA"/>
</dbReference>
<evidence type="ECO:0000256" key="1">
    <source>
        <dbReference type="SAM" id="Phobius"/>
    </source>
</evidence>
<keyword evidence="1" id="KW-0812">Transmembrane</keyword>
<feature type="transmembrane region" description="Helical" evidence="1">
    <location>
        <begin position="103"/>
        <end position="127"/>
    </location>
</feature>
<proteinExistence type="predicted"/>
<dbReference type="RefSeq" id="WP_043782488.1">
    <property type="nucleotide sequence ID" value="NZ_JMQI01000043.1"/>
</dbReference>
<dbReference type="AlphaFoldDB" id="A0A066TZR1"/>
<gene>
    <name evidence="2" type="ORF">DV20_20465</name>
</gene>
<keyword evidence="1" id="KW-0472">Membrane</keyword>
<dbReference type="Proteomes" id="UP000027345">
    <property type="component" value="Unassembled WGS sequence"/>
</dbReference>
<accession>A0A066TZR1</accession>
<evidence type="ECO:0000313" key="2">
    <source>
        <dbReference type="EMBL" id="KDN20330.1"/>
    </source>
</evidence>
<name>A0A066TZR1_9PSEU</name>
<evidence type="ECO:0000313" key="3">
    <source>
        <dbReference type="Proteomes" id="UP000027345"/>
    </source>
</evidence>
<evidence type="ECO:0008006" key="4">
    <source>
        <dbReference type="Google" id="ProtNLM"/>
    </source>
</evidence>